<dbReference type="OrthoDB" id="1030757at2"/>
<evidence type="ECO:0000259" key="2">
    <source>
        <dbReference type="PROSITE" id="PS50002"/>
    </source>
</evidence>
<protein>
    <submittedName>
        <fullName evidence="3">Ligand-binding protein SH3</fullName>
    </submittedName>
</protein>
<proteinExistence type="predicted"/>
<keyword evidence="4" id="KW-1185">Reference proteome</keyword>
<dbReference type="SMART" id="SM00326">
    <property type="entry name" value="SH3"/>
    <property type="match status" value="2"/>
</dbReference>
<dbReference type="PIRSF" id="PIRSF034961">
    <property type="entry name" value="UCP034961_SH3_2"/>
    <property type="match status" value="1"/>
</dbReference>
<dbReference type="RefSeq" id="WP_120135243.1">
    <property type="nucleotide sequence ID" value="NZ_RAHH01000053.1"/>
</dbReference>
<dbReference type="InterPro" id="IPR001452">
    <property type="entry name" value="SH3_domain"/>
</dbReference>
<dbReference type="AlphaFoldDB" id="A0A419N1W6"/>
<dbReference type="CDD" id="cd00174">
    <property type="entry name" value="SH3"/>
    <property type="match status" value="1"/>
</dbReference>
<dbReference type="EMBL" id="RAHH01000053">
    <property type="protein sequence ID" value="RJT32567.1"/>
    <property type="molecule type" value="Genomic_DNA"/>
</dbReference>
<gene>
    <name evidence="3" type="ORF">D6C13_24565</name>
</gene>
<dbReference type="Gene3D" id="2.30.30.40">
    <property type="entry name" value="SH3 Domains"/>
    <property type="match status" value="1"/>
</dbReference>
<dbReference type="InterPro" id="IPR014593">
    <property type="entry name" value="UCP034961_SH3_2"/>
</dbReference>
<evidence type="ECO:0000256" key="1">
    <source>
        <dbReference type="ARBA" id="ARBA00022443"/>
    </source>
</evidence>
<comment type="caution">
    <text evidence="3">The sequence shown here is derived from an EMBL/GenBank/DDBJ whole genome shotgun (WGS) entry which is preliminary data.</text>
</comment>
<sequence>MKNAAVVIRNYTSAFPDPIAITKNDTAVISHCDLEYPGWVWITLPSGKAGWAPQQIFSPLSSNEVMCLENYTAHELSVSCNEKITVIKSLNSWYWALKHTGESGWVPEECVNLLSI</sequence>
<name>A0A419N1W6_9GAMM</name>
<dbReference type="SUPFAM" id="SSF50044">
    <property type="entry name" value="SH3-domain"/>
    <property type="match status" value="2"/>
</dbReference>
<dbReference type="Proteomes" id="UP000284908">
    <property type="component" value="Unassembled WGS sequence"/>
</dbReference>
<accession>A0A419N1W6</accession>
<evidence type="ECO:0000313" key="4">
    <source>
        <dbReference type="Proteomes" id="UP000284908"/>
    </source>
</evidence>
<dbReference type="Pfam" id="PF07653">
    <property type="entry name" value="SH3_2"/>
    <property type="match status" value="2"/>
</dbReference>
<dbReference type="InterPro" id="IPR036028">
    <property type="entry name" value="SH3-like_dom_sf"/>
</dbReference>
<dbReference type="PROSITE" id="PS50002">
    <property type="entry name" value="SH3"/>
    <property type="match status" value="1"/>
</dbReference>
<reference evidence="3 4" key="1">
    <citation type="submission" date="2018-09" db="EMBL/GenBank/DDBJ databases">
        <authorList>
            <person name="Le Fleche-Mateos A."/>
        </authorList>
    </citation>
    <scope>NUCLEOTIDE SEQUENCE [LARGE SCALE GENOMIC DNA]</scope>
    <source>
        <strain evidence="3 4">DSM 27399</strain>
    </source>
</reference>
<organism evidence="3 4">
    <name type="scientific">Rahnella woolbedingensis</name>
    <dbReference type="NCBI Taxonomy" id="1510574"/>
    <lineage>
        <taxon>Bacteria</taxon>
        <taxon>Pseudomonadati</taxon>
        <taxon>Pseudomonadota</taxon>
        <taxon>Gammaproteobacteria</taxon>
        <taxon>Enterobacterales</taxon>
        <taxon>Yersiniaceae</taxon>
        <taxon>Rahnella</taxon>
    </lineage>
</organism>
<evidence type="ECO:0000313" key="3">
    <source>
        <dbReference type="EMBL" id="RJT32567.1"/>
    </source>
</evidence>
<feature type="domain" description="SH3" evidence="2">
    <location>
        <begin position="60"/>
        <end position="116"/>
    </location>
</feature>
<keyword evidence="1" id="KW-0728">SH3 domain</keyword>